<comment type="caution">
    <text evidence="1">The sequence shown here is derived from an EMBL/GenBank/DDBJ whole genome shotgun (WGS) entry which is preliminary data.</text>
</comment>
<dbReference type="EMBL" id="BBMT01000002">
    <property type="protein sequence ID" value="GAL33056.1"/>
    <property type="molecule type" value="Genomic_DNA"/>
</dbReference>
<evidence type="ECO:0008006" key="3">
    <source>
        <dbReference type="Google" id="ProtNLM"/>
    </source>
</evidence>
<organism evidence="1 2">
    <name type="scientific">Vibrio maritimus</name>
    <dbReference type="NCBI Taxonomy" id="990268"/>
    <lineage>
        <taxon>Bacteria</taxon>
        <taxon>Pseudomonadati</taxon>
        <taxon>Pseudomonadota</taxon>
        <taxon>Gammaproteobacteria</taxon>
        <taxon>Vibrionales</taxon>
        <taxon>Vibrionaceae</taxon>
        <taxon>Vibrio</taxon>
    </lineage>
</organism>
<evidence type="ECO:0000313" key="2">
    <source>
        <dbReference type="Proteomes" id="UP000029224"/>
    </source>
</evidence>
<dbReference type="Proteomes" id="UP000029224">
    <property type="component" value="Unassembled WGS sequence"/>
</dbReference>
<sequence length="51" mass="6018">MLFNWHATEHLTAAIQYRYFNNKLGVYGSAKNAGNDQHYGDAIIYRMQYNF</sequence>
<protein>
    <recommendedName>
        <fullName evidence="3">Maltoporin</fullName>
    </recommendedName>
</protein>
<dbReference type="InterPro" id="IPR036777">
    <property type="entry name" value="Channel_Tsx-like_sf"/>
</dbReference>
<keyword evidence="2" id="KW-1185">Reference proteome</keyword>
<dbReference type="AlphaFoldDB" id="A0A090SZH8"/>
<accession>A0A090SZH8</accession>
<proteinExistence type="predicted"/>
<evidence type="ECO:0000313" key="1">
    <source>
        <dbReference type="EMBL" id="GAL33056.1"/>
    </source>
</evidence>
<gene>
    <name evidence="1" type="ORF">JCM19240_6488</name>
</gene>
<name>A0A090SZH8_9VIBR</name>
<reference evidence="1 2" key="2">
    <citation type="submission" date="2014-09" db="EMBL/GenBank/DDBJ databases">
        <authorList>
            <consortium name="NBRP consortium"/>
            <person name="Sawabe T."/>
            <person name="Meirelles P."/>
            <person name="Nakanishi M."/>
            <person name="Sayaka M."/>
            <person name="Hattori M."/>
            <person name="Ohkuma M."/>
        </authorList>
    </citation>
    <scope>NUCLEOTIDE SEQUENCE [LARGE SCALE GENOMIC DNA]</scope>
    <source>
        <strain evidence="1 2">JCM 19240</strain>
    </source>
</reference>
<dbReference type="GO" id="GO:0009279">
    <property type="term" value="C:cell outer membrane"/>
    <property type="evidence" value="ECO:0007669"/>
    <property type="project" value="InterPro"/>
</dbReference>
<reference evidence="1 2" key="1">
    <citation type="submission" date="2014-09" db="EMBL/GenBank/DDBJ databases">
        <title>Vibrio maritimus JCM 19240. (C210) whole genome shotgun sequence.</title>
        <authorList>
            <person name="Sawabe T."/>
            <person name="Meirelles P."/>
            <person name="Nakanishi M."/>
            <person name="Sayaka M."/>
            <person name="Hattori M."/>
            <person name="Ohkuma M."/>
        </authorList>
    </citation>
    <scope>NUCLEOTIDE SEQUENCE [LARGE SCALE GENOMIC DNA]</scope>
    <source>
        <strain evidence="1 2">JCM 19240</strain>
    </source>
</reference>
<dbReference type="SUPFAM" id="SSF111364">
    <property type="entry name" value="Tsx-like channel"/>
    <property type="match status" value="1"/>
</dbReference>